<feature type="compositionally biased region" description="Basic and acidic residues" evidence="1">
    <location>
        <begin position="1"/>
        <end position="10"/>
    </location>
</feature>
<name>A0A2I0H1H4_PUNGR</name>
<feature type="non-terminal residue" evidence="2">
    <location>
        <position position="112"/>
    </location>
</feature>
<dbReference type="AlphaFoldDB" id="A0A2I0H1H4"/>
<dbReference type="Proteomes" id="UP000233551">
    <property type="component" value="Unassembled WGS sequence"/>
</dbReference>
<evidence type="ECO:0000313" key="2">
    <source>
        <dbReference type="EMBL" id="PKH89612.1"/>
    </source>
</evidence>
<evidence type="ECO:0000313" key="3">
    <source>
        <dbReference type="Proteomes" id="UP000233551"/>
    </source>
</evidence>
<feature type="non-terminal residue" evidence="2">
    <location>
        <position position="1"/>
    </location>
</feature>
<keyword evidence="3" id="KW-1185">Reference proteome</keyword>
<dbReference type="EMBL" id="PGOL01043867">
    <property type="protein sequence ID" value="PKH89612.1"/>
    <property type="molecule type" value="Genomic_DNA"/>
</dbReference>
<accession>A0A2I0H1H4</accession>
<reference evidence="2 3" key="1">
    <citation type="submission" date="2017-11" db="EMBL/GenBank/DDBJ databases">
        <title>De-novo sequencing of pomegranate (Punica granatum L.) genome.</title>
        <authorList>
            <person name="Akparov Z."/>
            <person name="Amiraslanov A."/>
            <person name="Hajiyeva S."/>
            <person name="Abbasov M."/>
            <person name="Kaur K."/>
            <person name="Hamwieh A."/>
            <person name="Solovyev V."/>
            <person name="Salamov A."/>
            <person name="Braich B."/>
            <person name="Kosarev P."/>
            <person name="Mahmoud A."/>
            <person name="Hajiyev E."/>
            <person name="Babayeva S."/>
            <person name="Izzatullayeva V."/>
            <person name="Mammadov A."/>
            <person name="Mammadov A."/>
            <person name="Sharifova S."/>
            <person name="Ojaghi J."/>
            <person name="Eynullazada K."/>
            <person name="Bayramov B."/>
            <person name="Abdulazimova A."/>
            <person name="Shahmuradov I."/>
        </authorList>
    </citation>
    <scope>NUCLEOTIDE SEQUENCE [LARGE SCALE GENOMIC DNA]</scope>
    <source>
        <strain evidence="3">cv. AG2017</strain>
        <tissue evidence="2">Leaf</tissue>
    </source>
</reference>
<organism evidence="2 3">
    <name type="scientific">Punica granatum</name>
    <name type="common">Pomegranate</name>
    <dbReference type="NCBI Taxonomy" id="22663"/>
    <lineage>
        <taxon>Eukaryota</taxon>
        <taxon>Viridiplantae</taxon>
        <taxon>Streptophyta</taxon>
        <taxon>Embryophyta</taxon>
        <taxon>Tracheophyta</taxon>
        <taxon>Spermatophyta</taxon>
        <taxon>Magnoliopsida</taxon>
        <taxon>eudicotyledons</taxon>
        <taxon>Gunneridae</taxon>
        <taxon>Pentapetalae</taxon>
        <taxon>rosids</taxon>
        <taxon>malvids</taxon>
        <taxon>Myrtales</taxon>
        <taxon>Lythraceae</taxon>
        <taxon>Punica</taxon>
    </lineage>
</organism>
<comment type="caution">
    <text evidence="2">The sequence shown here is derived from an EMBL/GenBank/DDBJ whole genome shotgun (WGS) entry which is preliminary data.</text>
</comment>
<feature type="compositionally biased region" description="Low complexity" evidence="1">
    <location>
        <begin position="57"/>
        <end position="67"/>
    </location>
</feature>
<gene>
    <name evidence="2" type="ORF">CRG98_049943</name>
</gene>
<evidence type="ECO:0000256" key="1">
    <source>
        <dbReference type="SAM" id="MobiDB-lite"/>
    </source>
</evidence>
<feature type="region of interest" description="Disordered" evidence="1">
    <location>
        <begin position="1"/>
        <end position="43"/>
    </location>
</feature>
<sequence>LDLRTPKLADGHSFGPHPQLPVPRPCDSSPTPTARFFSRDSESPSVDFWKLSVAARSAQPSRAQQQQWPNSTQQARSAQYDPAAQFGLLPSSPTCLAKFSLFTNLPLFFSNK</sequence>
<feature type="region of interest" description="Disordered" evidence="1">
    <location>
        <begin position="57"/>
        <end position="79"/>
    </location>
</feature>
<feature type="compositionally biased region" description="Polar residues" evidence="1">
    <location>
        <begin position="68"/>
        <end position="77"/>
    </location>
</feature>
<proteinExistence type="predicted"/>
<protein>
    <submittedName>
        <fullName evidence="2">Uncharacterized protein</fullName>
    </submittedName>
</protein>